<evidence type="ECO:0000313" key="15">
    <source>
        <dbReference type="EMBL" id="VAW96429.1"/>
    </source>
</evidence>
<dbReference type="SUPFAM" id="SSF47384">
    <property type="entry name" value="Homodimeric domain of signal transducing histidine kinase"/>
    <property type="match status" value="1"/>
</dbReference>
<gene>
    <name evidence="15" type="ORF">MNBD_GAMMA22-1729</name>
</gene>
<dbReference type="EC" id="2.7.13.3" evidence="3"/>
<dbReference type="AlphaFoldDB" id="A0A3B1ADP4"/>
<keyword evidence="7" id="KW-0547">Nucleotide-binding</keyword>
<dbReference type="GO" id="GO:0005886">
    <property type="term" value="C:plasma membrane"/>
    <property type="evidence" value="ECO:0007669"/>
    <property type="project" value="TreeGrafter"/>
</dbReference>
<evidence type="ECO:0000259" key="14">
    <source>
        <dbReference type="PROSITE" id="PS50109"/>
    </source>
</evidence>
<dbReference type="SMART" id="SM00387">
    <property type="entry name" value="HATPase_c"/>
    <property type="match status" value="1"/>
</dbReference>
<evidence type="ECO:0000256" key="5">
    <source>
        <dbReference type="ARBA" id="ARBA00022679"/>
    </source>
</evidence>
<proteinExistence type="predicted"/>
<dbReference type="InterPro" id="IPR004358">
    <property type="entry name" value="Sig_transdc_His_kin-like_C"/>
</dbReference>
<comment type="catalytic activity">
    <reaction evidence="1">
        <text>ATP + protein L-histidine = ADP + protein N-phospho-L-histidine.</text>
        <dbReference type="EC" id="2.7.13.3"/>
    </reaction>
</comment>
<keyword evidence="8 15" id="KW-0418">Kinase</keyword>
<dbReference type="Gene3D" id="3.30.565.10">
    <property type="entry name" value="Histidine kinase-like ATPase, C-terminal domain"/>
    <property type="match status" value="1"/>
</dbReference>
<evidence type="ECO:0000256" key="1">
    <source>
        <dbReference type="ARBA" id="ARBA00000085"/>
    </source>
</evidence>
<dbReference type="Pfam" id="PF08521">
    <property type="entry name" value="2CSK_N"/>
    <property type="match status" value="1"/>
</dbReference>
<dbReference type="PANTHER" id="PTHR45436:SF14">
    <property type="entry name" value="SENSOR PROTEIN QSEC"/>
    <property type="match status" value="1"/>
</dbReference>
<dbReference type="FunFam" id="1.10.287.130:FF:000035">
    <property type="entry name" value="Two-component sensor histidine kinase"/>
    <property type="match status" value="1"/>
</dbReference>
<evidence type="ECO:0000256" key="3">
    <source>
        <dbReference type="ARBA" id="ARBA00012438"/>
    </source>
</evidence>
<dbReference type="SUPFAM" id="SSF55874">
    <property type="entry name" value="ATPase domain of HSP90 chaperone/DNA topoisomerase II/histidine kinase"/>
    <property type="match status" value="1"/>
</dbReference>
<keyword evidence="5" id="KW-0808">Transferase</keyword>
<evidence type="ECO:0000256" key="8">
    <source>
        <dbReference type="ARBA" id="ARBA00022777"/>
    </source>
</evidence>
<sequence>MYRSYRDANHEVQELFDAQLAQSSRSLQAIILYNIEAIDNFSAQEILNYPITTANTDPINEYDLRDTHSYERKMAFQVWDNGKRLVLRSASAPIIALNKNALTPKARGFSDVMLNNEKWRVFSLWDKQFKHLIQVGERYAIRDELTSEIVKHLLLPSITSIPILALMIWFGIGRGLSPLRKVAKEVTRRDTAHLEPIKLSNVPLEILPVIEELNALFHRVHTAIEKERQFTDDAAHELRTPLAALKVQAQVAKAAKNSEEKSSAIDNIIAGVDRATHLVQQMLVLARLGSKDNSSAKINSIHIRATSEELIAQLALRAIEKNITLSFQCDDNYIIDGEKTNYEILLANIVDNAINYTPNDGNIVIKITDSDNNIKLTVTDNGIGIAEKNLERVFERYYRVRDSAADGCGLGLTISRQCAEQLNAVIKFTKPKTEVGLKVSISFPKQSLI</sequence>
<feature type="transmembrane region" description="Helical" evidence="13">
    <location>
        <begin position="153"/>
        <end position="172"/>
    </location>
</feature>
<evidence type="ECO:0000256" key="13">
    <source>
        <dbReference type="SAM" id="Phobius"/>
    </source>
</evidence>
<dbReference type="InterPro" id="IPR003594">
    <property type="entry name" value="HATPase_dom"/>
</dbReference>
<dbReference type="PROSITE" id="PS50109">
    <property type="entry name" value="HIS_KIN"/>
    <property type="match status" value="1"/>
</dbReference>
<dbReference type="InterPro" id="IPR036890">
    <property type="entry name" value="HATPase_C_sf"/>
</dbReference>
<dbReference type="InterPro" id="IPR036097">
    <property type="entry name" value="HisK_dim/P_sf"/>
</dbReference>
<dbReference type="EMBL" id="UOFS01000027">
    <property type="protein sequence ID" value="VAW96429.1"/>
    <property type="molecule type" value="Genomic_DNA"/>
</dbReference>
<protein>
    <recommendedName>
        <fullName evidence="3">histidine kinase</fullName>
        <ecNumber evidence="3">2.7.13.3</ecNumber>
    </recommendedName>
</protein>
<dbReference type="SMART" id="SM00388">
    <property type="entry name" value="HisKA"/>
    <property type="match status" value="1"/>
</dbReference>
<dbReference type="PANTHER" id="PTHR45436">
    <property type="entry name" value="SENSOR HISTIDINE KINASE YKOH"/>
    <property type="match status" value="1"/>
</dbReference>
<dbReference type="InterPro" id="IPR013727">
    <property type="entry name" value="2CSK_N"/>
</dbReference>
<dbReference type="InterPro" id="IPR005467">
    <property type="entry name" value="His_kinase_dom"/>
</dbReference>
<name>A0A3B1ADP4_9ZZZZ</name>
<evidence type="ECO:0000256" key="12">
    <source>
        <dbReference type="ARBA" id="ARBA00023136"/>
    </source>
</evidence>
<dbReference type="CDD" id="cd00082">
    <property type="entry name" value="HisKA"/>
    <property type="match status" value="1"/>
</dbReference>
<dbReference type="GO" id="GO:0005524">
    <property type="term" value="F:ATP binding"/>
    <property type="evidence" value="ECO:0007669"/>
    <property type="project" value="UniProtKB-KW"/>
</dbReference>
<evidence type="ECO:0000256" key="10">
    <source>
        <dbReference type="ARBA" id="ARBA00022989"/>
    </source>
</evidence>
<dbReference type="PRINTS" id="PR00344">
    <property type="entry name" value="BCTRLSENSOR"/>
</dbReference>
<dbReference type="Gene3D" id="1.10.287.130">
    <property type="match status" value="1"/>
</dbReference>
<keyword evidence="9" id="KW-0067">ATP-binding</keyword>
<evidence type="ECO:0000256" key="9">
    <source>
        <dbReference type="ARBA" id="ARBA00022840"/>
    </source>
</evidence>
<dbReference type="GO" id="GO:0000155">
    <property type="term" value="F:phosphorelay sensor kinase activity"/>
    <property type="evidence" value="ECO:0007669"/>
    <property type="project" value="InterPro"/>
</dbReference>
<organism evidence="15">
    <name type="scientific">hydrothermal vent metagenome</name>
    <dbReference type="NCBI Taxonomy" id="652676"/>
    <lineage>
        <taxon>unclassified sequences</taxon>
        <taxon>metagenomes</taxon>
        <taxon>ecological metagenomes</taxon>
    </lineage>
</organism>
<accession>A0A3B1ADP4</accession>
<comment type="subcellular location">
    <subcellularLocation>
        <location evidence="2">Membrane</location>
        <topology evidence="2">Multi-pass membrane protein</topology>
    </subcellularLocation>
</comment>
<evidence type="ECO:0000256" key="11">
    <source>
        <dbReference type="ARBA" id="ARBA00023012"/>
    </source>
</evidence>
<feature type="domain" description="Histidine kinase" evidence="14">
    <location>
        <begin position="233"/>
        <end position="447"/>
    </location>
</feature>
<dbReference type="CDD" id="cd00075">
    <property type="entry name" value="HATPase"/>
    <property type="match status" value="1"/>
</dbReference>
<keyword evidence="4" id="KW-0597">Phosphoprotein</keyword>
<keyword evidence="11" id="KW-0902">Two-component regulatory system</keyword>
<reference evidence="15" key="1">
    <citation type="submission" date="2018-06" db="EMBL/GenBank/DDBJ databases">
        <authorList>
            <person name="Zhirakovskaya E."/>
        </authorList>
    </citation>
    <scope>NUCLEOTIDE SEQUENCE</scope>
</reference>
<keyword evidence="6 13" id="KW-0812">Transmembrane</keyword>
<evidence type="ECO:0000256" key="7">
    <source>
        <dbReference type="ARBA" id="ARBA00022741"/>
    </source>
</evidence>
<dbReference type="InterPro" id="IPR050428">
    <property type="entry name" value="TCS_sensor_his_kinase"/>
</dbReference>
<dbReference type="Pfam" id="PF00512">
    <property type="entry name" value="HisKA"/>
    <property type="match status" value="1"/>
</dbReference>
<keyword evidence="12 13" id="KW-0472">Membrane</keyword>
<evidence type="ECO:0000256" key="2">
    <source>
        <dbReference type="ARBA" id="ARBA00004141"/>
    </source>
</evidence>
<evidence type="ECO:0000256" key="6">
    <source>
        <dbReference type="ARBA" id="ARBA00022692"/>
    </source>
</evidence>
<dbReference type="Pfam" id="PF02518">
    <property type="entry name" value="HATPase_c"/>
    <property type="match status" value="1"/>
</dbReference>
<evidence type="ECO:0000256" key="4">
    <source>
        <dbReference type="ARBA" id="ARBA00022553"/>
    </source>
</evidence>
<keyword evidence="10 13" id="KW-1133">Transmembrane helix</keyword>
<dbReference type="InterPro" id="IPR003661">
    <property type="entry name" value="HisK_dim/P_dom"/>
</dbReference>